<dbReference type="Proteomes" id="UP000708148">
    <property type="component" value="Unassembled WGS sequence"/>
</dbReference>
<comment type="caution">
    <text evidence="2">The sequence shown here is derived from an EMBL/GenBank/DDBJ whole genome shotgun (WGS) entry which is preliminary data.</text>
</comment>
<protein>
    <submittedName>
        <fullName evidence="2">Uncharacterized protein</fullName>
    </submittedName>
</protein>
<organism evidence="2 3">
    <name type="scientific">Ostreobium quekettii</name>
    <dbReference type="NCBI Taxonomy" id="121088"/>
    <lineage>
        <taxon>Eukaryota</taxon>
        <taxon>Viridiplantae</taxon>
        <taxon>Chlorophyta</taxon>
        <taxon>core chlorophytes</taxon>
        <taxon>Ulvophyceae</taxon>
        <taxon>TCBD clade</taxon>
        <taxon>Bryopsidales</taxon>
        <taxon>Ostreobineae</taxon>
        <taxon>Ostreobiaceae</taxon>
        <taxon>Ostreobium</taxon>
    </lineage>
</organism>
<evidence type="ECO:0000256" key="1">
    <source>
        <dbReference type="SAM" id="MobiDB-lite"/>
    </source>
</evidence>
<reference evidence="2" key="1">
    <citation type="submission" date="2020-12" db="EMBL/GenBank/DDBJ databases">
        <authorList>
            <person name="Iha C."/>
        </authorList>
    </citation>
    <scope>NUCLEOTIDE SEQUENCE</scope>
</reference>
<evidence type="ECO:0000313" key="3">
    <source>
        <dbReference type="Proteomes" id="UP000708148"/>
    </source>
</evidence>
<feature type="region of interest" description="Disordered" evidence="1">
    <location>
        <begin position="24"/>
        <end position="76"/>
    </location>
</feature>
<keyword evidence="3" id="KW-1185">Reference proteome</keyword>
<feature type="compositionally biased region" description="Polar residues" evidence="1">
    <location>
        <begin position="27"/>
        <end position="39"/>
    </location>
</feature>
<evidence type="ECO:0000313" key="2">
    <source>
        <dbReference type="EMBL" id="CAD7697314.1"/>
    </source>
</evidence>
<sequence>MLDWSAQATAKLMCLGESNALDARETNPVNRQHGTSPSMTLERITDGDITNGSPSSSLRPPEAMACSSPEKGTGGKCRSITMQPGCVGFAFHMDQPALRQQHNHSDNTCLFGNRILSIWGLEAPHNCRLWLVVQRKRNDSIWMASAAMQETCTKGRDTYHWCALPQSGGYSQLKDGKEGVDWIHWRGIQCSMVAPRTSGVFCWDAHLLNR</sequence>
<dbReference type="EMBL" id="CAJHUC010000640">
    <property type="protein sequence ID" value="CAD7697314.1"/>
    <property type="molecule type" value="Genomic_DNA"/>
</dbReference>
<accession>A0A8S1IR93</accession>
<proteinExistence type="predicted"/>
<gene>
    <name evidence="2" type="ORF">OSTQU699_LOCUS2675</name>
</gene>
<dbReference type="AlphaFoldDB" id="A0A8S1IR93"/>
<name>A0A8S1IR93_9CHLO</name>
<feature type="compositionally biased region" description="Polar residues" evidence="1">
    <location>
        <begin position="48"/>
        <end position="58"/>
    </location>
</feature>